<name>A0A2G6KEE8_9BACT</name>
<comment type="caution">
    <text evidence="10">The sequence shown here is derived from an EMBL/GenBank/DDBJ whole genome shotgun (WGS) entry which is preliminary data.</text>
</comment>
<evidence type="ECO:0000313" key="11">
    <source>
        <dbReference type="Proteomes" id="UP000230821"/>
    </source>
</evidence>
<dbReference type="GO" id="GO:0008296">
    <property type="term" value="F:3'-5'-DNA exonuclease activity"/>
    <property type="evidence" value="ECO:0007669"/>
    <property type="project" value="TreeGrafter"/>
</dbReference>
<dbReference type="Gene3D" id="1.10.132.60">
    <property type="entry name" value="DNA polymerase family B, C-terminal domain"/>
    <property type="match status" value="1"/>
</dbReference>
<dbReference type="GO" id="GO:0045004">
    <property type="term" value="P:DNA replication proofreading"/>
    <property type="evidence" value="ECO:0007669"/>
    <property type="project" value="TreeGrafter"/>
</dbReference>
<dbReference type="InterPro" id="IPR017964">
    <property type="entry name" value="DNA-dir_DNA_pol_B_CS"/>
</dbReference>
<evidence type="ECO:0000256" key="2">
    <source>
        <dbReference type="ARBA" id="ARBA00022679"/>
    </source>
</evidence>
<dbReference type="GO" id="GO:0003677">
    <property type="term" value="F:DNA binding"/>
    <property type="evidence" value="ECO:0007669"/>
    <property type="project" value="UniProtKB-KW"/>
</dbReference>
<dbReference type="InterPro" id="IPR042087">
    <property type="entry name" value="DNA_pol_B_thumb"/>
</dbReference>
<accession>A0A2G6KEE8</accession>
<keyword evidence="7" id="KW-0235">DNA replication</keyword>
<keyword evidence="3 7" id="KW-0548">Nucleotidyltransferase</keyword>
<evidence type="ECO:0000259" key="8">
    <source>
        <dbReference type="Pfam" id="PF00136"/>
    </source>
</evidence>
<feature type="domain" description="DNA-directed DNA polymerase family B exonuclease" evidence="9">
    <location>
        <begin position="105"/>
        <end position="301"/>
    </location>
</feature>
<dbReference type="InterPro" id="IPR043502">
    <property type="entry name" value="DNA/RNA_pol_sf"/>
</dbReference>
<dbReference type="PROSITE" id="PS00116">
    <property type="entry name" value="DNA_POLYMERASE_B"/>
    <property type="match status" value="1"/>
</dbReference>
<dbReference type="NCBIfam" id="NF004421">
    <property type="entry name" value="PRK05762.1-2"/>
    <property type="match status" value="1"/>
</dbReference>
<dbReference type="SUPFAM" id="SSF56672">
    <property type="entry name" value="DNA/RNA polymerases"/>
    <property type="match status" value="1"/>
</dbReference>
<dbReference type="InterPro" id="IPR012337">
    <property type="entry name" value="RNaseH-like_sf"/>
</dbReference>
<dbReference type="InterPro" id="IPR050240">
    <property type="entry name" value="DNA_pol_type-B"/>
</dbReference>
<dbReference type="Gene3D" id="3.30.420.10">
    <property type="entry name" value="Ribonuclease H-like superfamily/Ribonuclease H"/>
    <property type="match status" value="1"/>
</dbReference>
<dbReference type="Gene3D" id="3.90.1600.10">
    <property type="entry name" value="Palm domain of DNA polymerase"/>
    <property type="match status" value="2"/>
</dbReference>
<dbReference type="Gene3D" id="2.40.50.590">
    <property type="match status" value="1"/>
</dbReference>
<dbReference type="InterPro" id="IPR006134">
    <property type="entry name" value="DNA-dir_DNA_pol_B_multi_dom"/>
</dbReference>
<evidence type="ECO:0000256" key="4">
    <source>
        <dbReference type="ARBA" id="ARBA00022932"/>
    </source>
</evidence>
<reference evidence="10 11" key="1">
    <citation type="submission" date="2017-10" db="EMBL/GenBank/DDBJ databases">
        <title>Novel microbial diversity and functional potential in the marine mammal oral microbiome.</title>
        <authorList>
            <person name="Dudek N.K."/>
            <person name="Sun C.L."/>
            <person name="Burstein D."/>
            <person name="Kantor R.S."/>
            <person name="Aliaga Goltsman D.S."/>
            <person name="Bik E.M."/>
            <person name="Thomas B.C."/>
            <person name="Banfield J.F."/>
            <person name="Relman D.A."/>
        </authorList>
    </citation>
    <scope>NUCLEOTIDE SEQUENCE [LARGE SCALE GENOMIC DNA]</scope>
    <source>
        <strain evidence="10">DOLJORAL78_47_16</strain>
    </source>
</reference>
<dbReference type="GO" id="GO:0009432">
    <property type="term" value="P:SOS response"/>
    <property type="evidence" value="ECO:0007669"/>
    <property type="project" value="TreeGrafter"/>
</dbReference>
<dbReference type="Pfam" id="PF03104">
    <property type="entry name" value="DNA_pol_B_exo1"/>
    <property type="match status" value="1"/>
</dbReference>
<proteinExistence type="inferred from homology"/>
<dbReference type="InterPro" id="IPR023211">
    <property type="entry name" value="DNA_pol_palm_dom_sf"/>
</dbReference>
<dbReference type="Gene3D" id="1.10.287.690">
    <property type="entry name" value="Helix hairpin bin"/>
    <property type="match status" value="1"/>
</dbReference>
<comment type="catalytic activity">
    <reaction evidence="6 7">
        <text>DNA(n) + a 2'-deoxyribonucleoside 5'-triphosphate = DNA(n+1) + diphosphate</text>
        <dbReference type="Rhea" id="RHEA:22508"/>
        <dbReference type="Rhea" id="RHEA-COMP:17339"/>
        <dbReference type="Rhea" id="RHEA-COMP:17340"/>
        <dbReference type="ChEBI" id="CHEBI:33019"/>
        <dbReference type="ChEBI" id="CHEBI:61560"/>
        <dbReference type="ChEBI" id="CHEBI:173112"/>
        <dbReference type="EC" id="2.7.7.7"/>
    </reaction>
</comment>
<comment type="similarity">
    <text evidence="1 7">Belongs to the DNA polymerase type-B family.</text>
</comment>
<dbReference type="EC" id="2.7.7.7" evidence="7"/>
<keyword evidence="4 7" id="KW-0239">DNA-directed DNA polymerase</keyword>
<gene>
    <name evidence="10" type="ORF">CSA56_09065</name>
</gene>
<dbReference type="InterPro" id="IPR036397">
    <property type="entry name" value="RNaseH_sf"/>
</dbReference>
<evidence type="ECO:0000256" key="3">
    <source>
        <dbReference type="ARBA" id="ARBA00022695"/>
    </source>
</evidence>
<evidence type="ECO:0000256" key="7">
    <source>
        <dbReference type="RuleBase" id="RU000442"/>
    </source>
</evidence>
<keyword evidence="5 7" id="KW-0238">DNA-binding</keyword>
<dbReference type="Pfam" id="PF21474">
    <property type="entry name" value="DNApolII_N"/>
    <property type="match status" value="1"/>
</dbReference>
<evidence type="ECO:0000256" key="5">
    <source>
        <dbReference type="ARBA" id="ARBA00023125"/>
    </source>
</evidence>
<dbReference type="PANTHER" id="PTHR10322:SF23">
    <property type="entry name" value="DNA POLYMERASE DELTA CATALYTIC SUBUNIT"/>
    <property type="match status" value="1"/>
</dbReference>
<evidence type="ECO:0000313" key="10">
    <source>
        <dbReference type="EMBL" id="PIE34056.1"/>
    </source>
</evidence>
<evidence type="ECO:0000256" key="6">
    <source>
        <dbReference type="ARBA" id="ARBA00049244"/>
    </source>
</evidence>
<sequence>MSSIHANAMKQIEGFLLTSHWQDTRQGCHLVFYGISDSGPFKAIIDNSPPVFFIKRSCQHTFHNGIRRAPVELRNFAQEDVDALYFNTYNSLTETRDRLHRDGATTYESDVRPTDRFLMERFINGGIHLEGQDSQHKNLLVFTNSMLVKSEYSPSFNVFSLDIETSPQGELYSIAYHCYGKNLDARKVFVVGNGPKAHDLDIQYVENEKQLLQAFHQEFLRLDPDILIGWHVVGFDLTVLQERYRQYGFAFNLGRENSVLQIVARKGRNAFASMRGRVVLDGPTVMRAAFYSFENFKLETVAHELLGVGKDIQEDGKNKVAEISRRFHNDKIALARYNLQDCLLVSDIFNKTELIQLLVTRTKISGMLFEQIGRSSAAFDHFYLPLLHRRGFVAPNVTDIRLEGHSAGGYVLEPQAGLHEHVVLLDFRSLYPSIIQTFKLDPLSRICQNSNPLTTPASYRFSRVEHILPAHIERLLAWRAEAKQQNDVNLSQAIKILMNSFYGVMGSSGCRFYHKDLPSAITSTGQWVLQTAMAFLSSQDYTVLYGDTDSLFVTLKKDEACNFNAAGTYLARQVSEHLKKTIDEKFHLESYLEMEYEKYFPKLFLPQMRSGKGGAKKRYAGLYYDSKSQRNELYFVGMEIVRSDWTKLAKRFQYELFERLFNDQDIIPWITTFVDNFRAGVFHDLLVYKKRLRKGIDGYVKSMPPHVKAAKQLLDAGMEVPREIEYVMTLRGPVPAVFDHQDIDYAHYIDKQIRPLADSVLWIFNSSFDDISSGNQLALF</sequence>
<organism evidence="10 11">
    <name type="scientific">candidate division KSB3 bacterium</name>
    <dbReference type="NCBI Taxonomy" id="2044937"/>
    <lineage>
        <taxon>Bacteria</taxon>
        <taxon>candidate division KSB3</taxon>
    </lineage>
</organism>
<dbReference type="PANTHER" id="PTHR10322">
    <property type="entry name" value="DNA POLYMERASE CATALYTIC SUBUNIT"/>
    <property type="match status" value="1"/>
</dbReference>
<dbReference type="PRINTS" id="PR00106">
    <property type="entry name" value="DNAPOLB"/>
</dbReference>
<dbReference type="SUPFAM" id="SSF53098">
    <property type="entry name" value="Ribonuclease H-like"/>
    <property type="match status" value="1"/>
</dbReference>
<evidence type="ECO:0000256" key="1">
    <source>
        <dbReference type="ARBA" id="ARBA00005755"/>
    </source>
</evidence>
<dbReference type="Proteomes" id="UP000230821">
    <property type="component" value="Unassembled WGS sequence"/>
</dbReference>
<dbReference type="InterPro" id="IPR006172">
    <property type="entry name" value="DNA-dir_DNA_pol_B"/>
</dbReference>
<dbReference type="SMART" id="SM00486">
    <property type="entry name" value="POLBc"/>
    <property type="match status" value="1"/>
</dbReference>
<protein>
    <recommendedName>
        <fullName evidence="7">DNA polymerase</fullName>
        <ecNumber evidence="7">2.7.7.7</ecNumber>
    </recommendedName>
</protein>
<dbReference type="InterPro" id="IPR006133">
    <property type="entry name" value="DNA-dir_DNA_pol_B_exonuc"/>
</dbReference>
<feature type="domain" description="DNA-directed DNA polymerase family B multifunctional" evidence="8">
    <location>
        <begin position="382"/>
        <end position="729"/>
    </location>
</feature>
<keyword evidence="2 7" id="KW-0808">Transferase</keyword>
<dbReference type="GO" id="GO:0000166">
    <property type="term" value="F:nucleotide binding"/>
    <property type="evidence" value="ECO:0007669"/>
    <property type="project" value="InterPro"/>
</dbReference>
<dbReference type="EMBL" id="PDSK01000092">
    <property type="protein sequence ID" value="PIE34056.1"/>
    <property type="molecule type" value="Genomic_DNA"/>
</dbReference>
<dbReference type="AlphaFoldDB" id="A0A2G6KEE8"/>
<dbReference type="GO" id="GO:0003887">
    <property type="term" value="F:DNA-directed DNA polymerase activity"/>
    <property type="evidence" value="ECO:0007669"/>
    <property type="project" value="UniProtKB-KW"/>
</dbReference>
<evidence type="ECO:0000259" key="9">
    <source>
        <dbReference type="Pfam" id="PF03104"/>
    </source>
</evidence>
<dbReference type="Pfam" id="PF00136">
    <property type="entry name" value="DNA_pol_B"/>
    <property type="match status" value="1"/>
</dbReference>